<organism evidence="1">
    <name type="scientific">marine sediment metagenome</name>
    <dbReference type="NCBI Taxonomy" id="412755"/>
    <lineage>
        <taxon>unclassified sequences</taxon>
        <taxon>metagenomes</taxon>
        <taxon>ecological metagenomes</taxon>
    </lineage>
</organism>
<dbReference type="AlphaFoldDB" id="X1FFE3"/>
<accession>X1FFE3</accession>
<dbReference type="EMBL" id="BARU01005197">
    <property type="protein sequence ID" value="GAH28114.1"/>
    <property type="molecule type" value="Genomic_DNA"/>
</dbReference>
<gene>
    <name evidence="1" type="ORF">S03H2_10060</name>
</gene>
<comment type="caution">
    <text evidence="1">The sequence shown here is derived from an EMBL/GenBank/DDBJ whole genome shotgun (WGS) entry which is preliminary data.</text>
</comment>
<sequence>MQVADIFRHIGFLGQIFENNPKSEWQTETFAVLPSKNEPRWIIPLKNRNLIISSLAIYQPSLMRAKIFKQLAILTASLGFLKFFVKSKIYFRKNGKEVKKIFNRDRLHYAIFTGSEGSHRKITIQAMDEEGAILGYIKVSHNEEIDSILENEAQVLDGLLRLDI</sequence>
<reference evidence="1" key="1">
    <citation type="journal article" date="2014" name="Front. Microbiol.">
        <title>High frequency of phylogenetically diverse reductive dehalogenase-homologous genes in deep subseafloor sedimentary metagenomes.</title>
        <authorList>
            <person name="Kawai M."/>
            <person name="Futagami T."/>
            <person name="Toyoda A."/>
            <person name="Takaki Y."/>
            <person name="Nishi S."/>
            <person name="Hori S."/>
            <person name="Arai W."/>
            <person name="Tsubouchi T."/>
            <person name="Morono Y."/>
            <person name="Uchiyama I."/>
            <person name="Ito T."/>
            <person name="Fujiyama A."/>
            <person name="Inagaki F."/>
            <person name="Takami H."/>
        </authorList>
    </citation>
    <scope>NUCLEOTIDE SEQUENCE</scope>
    <source>
        <strain evidence="1">Expedition CK06-06</strain>
    </source>
</reference>
<feature type="non-terminal residue" evidence="1">
    <location>
        <position position="164"/>
    </location>
</feature>
<name>X1FFE3_9ZZZZ</name>
<evidence type="ECO:0000313" key="1">
    <source>
        <dbReference type="EMBL" id="GAH28114.1"/>
    </source>
</evidence>
<proteinExistence type="predicted"/>
<protein>
    <submittedName>
        <fullName evidence="1">Uncharacterized protein</fullName>
    </submittedName>
</protein>